<feature type="region of interest" description="Disordered" evidence="1">
    <location>
        <begin position="120"/>
        <end position="139"/>
    </location>
</feature>
<reference evidence="2 3" key="1">
    <citation type="journal article" date="2020" name="Nat. Food">
        <title>A phased Vanilla planifolia genome enables genetic improvement of flavour and production.</title>
        <authorList>
            <person name="Hasing T."/>
            <person name="Tang H."/>
            <person name="Brym M."/>
            <person name="Khazi F."/>
            <person name="Huang T."/>
            <person name="Chambers A.H."/>
        </authorList>
    </citation>
    <scope>NUCLEOTIDE SEQUENCE [LARGE SCALE GENOMIC DNA]</scope>
    <source>
        <tissue evidence="2">Leaf</tissue>
    </source>
</reference>
<dbReference type="OrthoDB" id="19653at2759"/>
<gene>
    <name evidence="2" type="ORF">HPP92_019803</name>
</gene>
<dbReference type="Proteomes" id="UP000636800">
    <property type="component" value="Chromosome 10"/>
</dbReference>
<dbReference type="EMBL" id="JADCNL010000010">
    <property type="protein sequence ID" value="KAG0463734.1"/>
    <property type="molecule type" value="Genomic_DNA"/>
</dbReference>
<feature type="compositionally biased region" description="Polar residues" evidence="1">
    <location>
        <begin position="88"/>
        <end position="99"/>
    </location>
</feature>
<feature type="region of interest" description="Disordered" evidence="1">
    <location>
        <begin position="74"/>
        <end position="107"/>
    </location>
</feature>
<organism evidence="2 3">
    <name type="scientific">Vanilla planifolia</name>
    <name type="common">Vanilla</name>
    <dbReference type="NCBI Taxonomy" id="51239"/>
    <lineage>
        <taxon>Eukaryota</taxon>
        <taxon>Viridiplantae</taxon>
        <taxon>Streptophyta</taxon>
        <taxon>Embryophyta</taxon>
        <taxon>Tracheophyta</taxon>
        <taxon>Spermatophyta</taxon>
        <taxon>Magnoliopsida</taxon>
        <taxon>Liliopsida</taxon>
        <taxon>Asparagales</taxon>
        <taxon>Orchidaceae</taxon>
        <taxon>Vanilloideae</taxon>
        <taxon>Vanilleae</taxon>
        <taxon>Vanilla</taxon>
    </lineage>
</organism>
<evidence type="ECO:0000313" key="2">
    <source>
        <dbReference type="EMBL" id="KAG0463734.1"/>
    </source>
</evidence>
<accession>A0A835UHW7</accession>
<dbReference type="AlphaFoldDB" id="A0A835UHW7"/>
<keyword evidence="3" id="KW-1185">Reference proteome</keyword>
<feature type="region of interest" description="Disordered" evidence="1">
    <location>
        <begin position="1"/>
        <end position="22"/>
    </location>
</feature>
<proteinExistence type="predicted"/>
<evidence type="ECO:0000313" key="3">
    <source>
        <dbReference type="Proteomes" id="UP000636800"/>
    </source>
</evidence>
<name>A0A835UHW7_VANPL</name>
<evidence type="ECO:0000256" key="1">
    <source>
        <dbReference type="SAM" id="MobiDB-lite"/>
    </source>
</evidence>
<sequence>MGKNNHVKSLMERTPDSFQFPVSKNPCKSLQNQEIVLSGSVEPTSFPSFEEFVQKPEENAVVVKDHRICARAKDGSDLFQKPSETKGLGSSENMNGNGNKQEKFLGSLRSLRRILRQTKMTRVGKQKMRKTISNQNQEN</sequence>
<protein>
    <submittedName>
        <fullName evidence="2">Uncharacterized protein</fullName>
    </submittedName>
</protein>
<comment type="caution">
    <text evidence="2">The sequence shown here is derived from an EMBL/GenBank/DDBJ whole genome shotgun (WGS) entry which is preliminary data.</text>
</comment>